<evidence type="ECO:0000256" key="1">
    <source>
        <dbReference type="SAM" id="MobiDB-lite"/>
    </source>
</evidence>
<protein>
    <submittedName>
        <fullName evidence="2">Uncharacterized protein</fullName>
    </submittedName>
</protein>
<sequence>MLEIGRPRHTPPTAPARPNHAYGSPATTMLWVLHREPPLGRFRAFPTLKRLDLLVGASLDDAIIAGARGGLAGHHQIRHLRPSPR</sequence>
<gene>
    <name evidence="2" type="ORF">PVAP13_5KG028200</name>
</gene>
<evidence type="ECO:0000313" key="2">
    <source>
        <dbReference type="EMBL" id="KAG2594862.1"/>
    </source>
</evidence>
<proteinExistence type="predicted"/>
<dbReference type="EMBL" id="CM029045">
    <property type="protein sequence ID" value="KAG2594862.1"/>
    <property type="molecule type" value="Genomic_DNA"/>
</dbReference>
<accession>A0A8T0S6X9</accession>
<comment type="caution">
    <text evidence="2">The sequence shown here is derived from an EMBL/GenBank/DDBJ whole genome shotgun (WGS) entry which is preliminary data.</text>
</comment>
<name>A0A8T0S6X9_PANVG</name>
<organism evidence="2 3">
    <name type="scientific">Panicum virgatum</name>
    <name type="common">Blackwell switchgrass</name>
    <dbReference type="NCBI Taxonomy" id="38727"/>
    <lineage>
        <taxon>Eukaryota</taxon>
        <taxon>Viridiplantae</taxon>
        <taxon>Streptophyta</taxon>
        <taxon>Embryophyta</taxon>
        <taxon>Tracheophyta</taxon>
        <taxon>Spermatophyta</taxon>
        <taxon>Magnoliopsida</taxon>
        <taxon>Liliopsida</taxon>
        <taxon>Poales</taxon>
        <taxon>Poaceae</taxon>
        <taxon>PACMAD clade</taxon>
        <taxon>Panicoideae</taxon>
        <taxon>Panicodae</taxon>
        <taxon>Paniceae</taxon>
        <taxon>Panicinae</taxon>
        <taxon>Panicum</taxon>
        <taxon>Panicum sect. Hiantes</taxon>
    </lineage>
</organism>
<dbReference type="AlphaFoldDB" id="A0A8T0S6X9"/>
<keyword evidence="3" id="KW-1185">Reference proteome</keyword>
<dbReference type="Proteomes" id="UP000823388">
    <property type="component" value="Chromosome 5K"/>
</dbReference>
<reference evidence="2" key="1">
    <citation type="submission" date="2020-05" db="EMBL/GenBank/DDBJ databases">
        <title>WGS assembly of Panicum virgatum.</title>
        <authorList>
            <person name="Lovell J.T."/>
            <person name="Jenkins J."/>
            <person name="Shu S."/>
            <person name="Juenger T.E."/>
            <person name="Schmutz J."/>
        </authorList>
    </citation>
    <scope>NUCLEOTIDE SEQUENCE</scope>
    <source>
        <strain evidence="2">AP13</strain>
    </source>
</reference>
<evidence type="ECO:0000313" key="3">
    <source>
        <dbReference type="Proteomes" id="UP000823388"/>
    </source>
</evidence>
<feature type="region of interest" description="Disordered" evidence="1">
    <location>
        <begin position="1"/>
        <end position="21"/>
    </location>
</feature>